<feature type="compositionally biased region" description="Low complexity" evidence="3">
    <location>
        <begin position="1150"/>
        <end position="1165"/>
    </location>
</feature>
<feature type="compositionally biased region" description="Low complexity" evidence="3">
    <location>
        <begin position="788"/>
        <end position="798"/>
    </location>
</feature>
<evidence type="ECO:0000313" key="6">
    <source>
        <dbReference type="Proteomes" id="UP000054304"/>
    </source>
</evidence>
<dbReference type="RefSeq" id="XP_022626783.1">
    <property type="nucleotide sequence ID" value="XM_022774713.1"/>
</dbReference>
<keyword evidence="1" id="KW-0880">Kelch repeat</keyword>
<feature type="compositionally biased region" description="Polar residues" evidence="3">
    <location>
        <begin position="934"/>
        <end position="952"/>
    </location>
</feature>
<feature type="region of interest" description="Disordered" evidence="3">
    <location>
        <begin position="1147"/>
        <end position="1252"/>
    </location>
</feature>
<feature type="compositionally biased region" description="Pro residues" evidence="3">
    <location>
        <begin position="828"/>
        <end position="840"/>
    </location>
</feature>
<feature type="region of interest" description="Disordered" evidence="3">
    <location>
        <begin position="1461"/>
        <end position="1624"/>
    </location>
</feature>
<dbReference type="PANTHER" id="PTHR43503:SF2">
    <property type="entry name" value="NEGATIVE REGULATOR OF SPORULATION MDS3-RELATED"/>
    <property type="match status" value="1"/>
</dbReference>
<accession>A0A0C7MTC8</accession>
<dbReference type="GO" id="GO:0005739">
    <property type="term" value="C:mitochondrion"/>
    <property type="evidence" value="ECO:0007669"/>
    <property type="project" value="TreeGrafter"/>
</dbReference>
<dbReference type="OrthoDB" id="10001928at2759"/>
<feature type="region of interest" description="Disordered" evidence="3">
    <location>
        <begin position="1265"/>
        <end position="1335"/>
    </location>
</feature>
<dbReference type="InterPro" id="IPR015915">
    <property type="entry name" value="Kelch-typ_b-propeller"/>
</dbReference>
<feature type="region of interest" description="Disordered" evidence="3">
    <location>
        <begin position="730"/>
        <end position="761"/>
    </location>
</feature>
<feature type="region of interest" description="Disordered" evidence="3">
    <location>
        <begin position="788"/>
        <end position="841"/>
    </location>
</feature>
<dbReference type="GO" id="GO:0045454">
    <property type="term" value="P:cell redox homeostasis"/>
    <property type="evidence" value="ECO:0007669"/>
    <property type="project" value="TreeGrafter"/>
</dbReference>
<feature type="region of interest" description="Disordered" evidence="3">
    <location>
        <begin position="554"/>
        <end position="600"/>
    </location>
</feature>
<feature type="domain" description="Attractin/MKLN-like beta-propeller" evidence="4">
    <location>
        <begin position="98"/>
        <end position="243"/>
    </location>
</feature>
<gene>
    <name evidence="5" type="ORF">LALA0_S01e13278g</name>
</gene>
<feature type="region of interest" description="Disordered" evidence="3">
    <location>
        <begin position="286"/>
        <end position="311"/>
    </location>
</feature>
<evidence type="ECO:0000259" key="4">
    <source>
        <dbReference type="Pfam" id="PF24981"/>
    </source>
</evidence>
<feature type="compositionally biased region" description="Basic and acidic residues" evidence="3">
    <location>
        <begin position="1226"/>
        <end position="1241"/>
    </location>
</feature>
<protein>
    <submittedName>
        <fullName evidence="5">LALA0S01e13278g1_1</fullName>
    </submittedName>
</protein>
<keyword evidence="6" id="KW-1185">Reference proteome</keyword>
<feature type="compositionally biased region" description="Polar residues" evidence="3">
    <location>
        <begin position="631"/>
        <end position="645"/>
    </location>
</feature>
<dbReference type="Proteomes" id="UP000054304">
    <property type="component" value="Unassembled WGS sequence"/>
</dbReference>
<dbReference type="InterPro" id="IPR056737">
    <property type="entry name" value="Beta-prop_ATRN-MKLN-like"/>
</dbReference>
<feature type="compositionally biased region" description="Polar residues" evidence="3">
    <location>
        <begin position="1242"/>
        <end position="1252"/>
    </location>
</feature>
<feature type="region of interest" description="Disordered" evidence="3">
    <location>
        <begin position="928"/>
        <end position="965"/>
    </location>
</feature>
<feature type="compositionally biased region" description="Polar residues" evidence="3">
    <location>
        <begin position="571"/>
        <end position="590"/>
    </location>
</feature>
<dbReference type="GeneID" id="34683937"/>
<dbReference type="Gene3D" id="2.120.10.80">
    <property type="entry name" value="Kelch-type beta propeller"/>
    <property type="match status" value="1"/>
</dbReference>
<reference evidence="5 6" key="1">
    <citation type="submission" date="2014-12" db="EMBL/GenBank/DDBJ databases">
        <authorList>
            <person name="Neuveglise Cecile"/>
        </authorList>
    </citation>
    <scope>NUCLEOTIDE SEQUENCE [LARGE SCALE GENOMIC DNA]</scope>
    <source>
        <strain evidence="5 6">CBS 12615</strain>
    </source>
</reference>
<feature type="compositionally biased region" description="Low complexity" evidence="3">
    <location>
        <begin position="1603"/>
        <end position="1624"/>
    </location>
</feature>
<feature type="compositionally biased region" description="Basic and acidic residues" evidence="3">
    <location>
        <begin position="669"/>
        <end position="682"/>
    </location>
</feature>
<feature type="compositionally biased region" description="Basic and acidic residues" evidence="3">
    <location>
        <begin position="1265"/>
        <end position="1277"/>
    </location>
</feature>
<evidence type="ECO:0000256" key="1">
    <source>
        <dbReference type="ARBA" id="ARBA00022441"/>
    </source>
</evidence>
<dbReference type="HOGENOM" id="CLU_252311_0_0_1"/>
<dbReference type="GO" id="GO:0005829">
    <property type="term" value="C:cytosol"/>
    <property type="evidence" value="ECO:0007669"/>
    <property type="project" value="TreeGrafter"/>
</dbReference>
<sequence>MTPLLPSPGSCHPTTLPKLNPDQELSLSECEKRSKTLDCRTGASCVLARSSIFVYGGFTIPLELTEVNSVSIQQELILFFARKRKHTSGFQNLAEWISQEVFHLDLISRKWELVDTESDPPNSEDESTQLVMKERVFHSMCYHDGHLYVFGGLVVSPQSGYELIASNELWALDLRTKVWRQISCNPCIARRFNHNMHIVPGPEDEDDTHLYIVGGLNNLDRPIHVVDIYNLTQNRWESLDDERSIAQVITTNIDGRNTPLLQNSNFSLLIRDQATNNPLIVSYAPSDDSEEDANPVVIQPLNPGPNGKRMPAFKRRGSRDAKHYKAPFHLQHPSGDYFGHNIIITGFYPDFEPSSFHCFTYNIPTGKWTEISTISDDPAGSSHRLWQLFVWHSHHKVILLGTMTKENHLPSVQRFSSMLCVALPMINVFHRAPHLALGRERSAASSDQVSLGHDSFEGYSRYSAPQMDITTIAPVFPSYAMALGKDFLELCGQQLSDFEIVTEDGDSVRVPIFLLRKRWGRYFDDVLAHGYVRSSKEFEYQNKENVFAKFSSSTGNYSATPTSHHFDIMNPRNSDNPSSQEAFEATTPQNERSEETQLQYPLISRKSSPFFYGNKSSTVENTDVSRKANSQDKAGSQEKSNTDTSVLPKMHHSKSDPSANLEFQHSVKNSKDAGDSFKKDSYFDPSKTTSSSGGMVFRLPFQEGSGGSALPMPVLQPLNNEPSRLESLERHLGPAARRKSSTSTTFAFDGGLRGGRRASHPNFHHLDEKLAVSQSPFGSRKASVASQNSSISFVSSSSDRMGNPSNRRTSQDSVLSSSTFNSLSSQLPPLPPMPTDPLPAAPHQLNFDATTSFASAKNSPYSSRRSSYYHDALRPGLSSSISQSLLGINEAVASENNPLHHPDPHLMRKRSVDRQLLEDNLIDVELEASIDPHQGSTPTTEQKTPSQRSTLKSRMESEESRPSYLSLADSSTSINFITEQDLEPLLVPRSLYMPWPTSTVRSLIEFFYTGQVNGKWLLSPVALNLLVMAKVYEIPLLYDLLAEAFYSILGKKEESLLAIGESLKRFLSSRNTKGDTDCIDIQTASQELLELEEALHAVDNGFFDVQLLRRVPRLSSACSSESGEWGTINKETKEPYSLNVPVLFAEGHRGSNNSGGSSVTPNTNTDGTVEFNASKGNGAMKKNAVSRGATYRGPEHSVKDSGHSTKEIGAESFADHPRSKVITQEASDKTDRENKADRMEQQKLSNMSQNVNSEFSTQIIDLKHSESHKDLQREPRETPSSGFTPKKVVGNAGEFRNDGYEESPEDNAAERRVARNEETSAGLPESSTSSSDSGDLCVGFGLASTSKIDKKLRQREEDMPVDPLSKKVDSENSSLKNIIDFYKKGDHLNRSDGNRRNVDNLTLANMASANSLPPVDYVVELFHETATLVHDTRLIVRCVSVIALSKKLKLLKRKVESCSFSRESDTAHSATPTESEFTGLPNDPTKSEDHATIRASSSMEKLPRVESTTSLDRRSPMTINVNTGGTRAGTAPEGVPKFAQSDASLPEKSDVSSIDTKSGSRPARTQKLKRVNSNMAGTGLTGAGLFMTGSFGPPAPKIKTDKSGPSSTSSPTSKSGKSFFGKRK</sequence>
<evidence type="ECO:0000313" key="5">
    <source>
        <dbReference type="EMBL" id="CEP60541.1"/>
    </source>
</evidence>
<feature type="compositionally biased region" description="Basic and acidic residues" evidence="3">
    <location>
        <begin position="1193"/>
        <end position="1218"/>
    </location>
</feature>
<feature type="compositionally biased region" description="Polar residues" evidence="3">
    <location>
        <begin position="554"/>
        <end position="563"/>
    </location>
</feature>
<feature type="compositionally biased region" description="Low complexity" evidence="3">
    <location>
        <begin position="813"/>
        <end position="827"/>
    </location>
</feature>
<feature type="region of interest" description="Disordered" evidence="3">
    <location>
        <begin position="614"/>
        <end position="700"/>
    </location>
</feature>
<dbReference type="PANTHER" id="PTHR43503">
    <property type="entry name" value="MCG48959-RELATED"/>
    <property type="match status" value="1"/>
</dbReference>
<feature type="compositionally biased region" description="Polar residues" evidence="3">
    <location>
        <begin position="799"/>
        <end position="812"/>
    </location>
</feature>
<feature type="compositionally biased region" description="Polar residues" evidence="3">
    <location>
        <begin position="1467"/>
        <end position="1476"/>
    </location>
</feature>
<feature type="compositionally biased region" description="Polar residues" evidence="3">
    <location>
        <begin position="656"/>
        <end position="667"/>
    </location>
</feature>
<evidence type="ECO:0000256" key="2">
    <source>
        <dbReference type="ARBA" id="ARBA00022737"/>
    </source>
</evidence>
<organism evidence="5 6">
    <name type="scientific">Lachancea lanzarotensis</name>
    <dbReference type="NCBI Taxonomy" id="1245769"/>
    <lineage>
        <taxon>Eukaryota</taxon>
        <taxon>Fungi</taxon>
        <taxon>Dikarya</taxon>
        <taxon>Ascomycota</taxon>
        <taxon>Saccharomycotina</taxon>
        <taxon>Saccharomycetes</taxon>
        <taxon>Saccharomycetales</taxon>
        <taxon>Saccharomycetaceae</taxon>
        <taxon>Lachancea</taxon>
    </lineage>
</organism>
<feature type="compositionally biased region" description="Basic and acidic residues" evidence="3">
    <location>
        <begin position="1308"/>
        <end position="1318"/>
    </location>
</feature>
<proteinExistence type="predicted"/>
<keyword evidence="2" id="KW-0677">Repeat</keyword>
<name>A0A0C7MTC8_9SACH</name>
<dbReference type="Pfam" id="PF24981">
    <property type="entry name" value="Beta-prop_ATRN-LZTR1"/>
    <property type="match status" value="1"/>
</dbReference>
<dbReference type="STRING" id="1245769.A0A0C7MTC8"/>
<dbReference type="EMBL" id="LN736360">
    <property type="protein sequence ID" value="CEP60541.1"/>
    <property type="molecule type" value="Genomic_DNA"/>
</dbReference>
<dbReference type="SUPFAM" id="SSF117281">
    <property type="entry name" value="Kelch motif"/>
    <property type="match status" value="1"/>
</dbReference>
<evidence type="ECO:0000256" key="3">
    <source>
        <dbReference type="SAM" id="MobiDB-lite"/>
    </source>
</evidence>